<dbReference type="EMBL" id="JBAMMX010000003">
    <property type="protein sequence ID" value="KAK6943558.1"/>
    <property type="molecule type" value="Genomic_DNA"/>
</dbReference>
<evidence type="ECO:0000313" key="2">
    <source>
        <dbReference type="EMBL" id="KAK6943558.1"/>
    </source>
</evidence>
<accession>A0AAN8WBN2</accession>
<organism evidence="2 3">
    <name type="scientific">Dillenia turbinata</name>
    <dbReference type="NCBI Taxonomy" id="194707"/>
    <lineage>
        <taxon>Eukaryota</taxon>
        <taxon>Viridiplantae</taxon>
        <taxon>Streptophyta</taxon>
        <taxon>Embryophyta</taxon>
        <taxon>Tracheophyta</taxon>
        <taxon>Spermatophyta</taxon>
        <taxon>Magnoliopsida</taxon>
        <taxon>eudicotyledons</taxon>
        <taxon>Gunneridae</taxon>
        <taxon>Pentapetalae</taxon>
        <taxon>Dilleniales</taxon>
        <taxon>Dilleniaceae</taxon>
        <taxon>Dillenia</taxon>
    </lineage>
</organism>
<feature type="compositionally biased region" description="Polar residues" evidence="1">
    <location>
        <begin position="431"/>
        <end position="442"/>
    </location>
</feature>
<reference evidence="2 3" key="1">
    <citation type="submission" date="2023-12" db="EMBL/GenBank/DDBJ databases">
        <title>A high-quality genome assembly for Dillenia turbinata (Dilleniales).</title>
        <authorList>
            <person name="Chanderbali A."/>
        </authorList>
    </citation>
    <scope>NUCLEOTIDE SEQUENCE [LARGE SCALE GENOMIC DNA]</scope>
    <source>
        <strain evidence="2">LSX21</strain>
        <tissue evidence="2">Leaf</tissue>
    </source>
</reference>
<gene>
    <name evidence="2" type="ORF">RJ641_024660</name>
</gene>
<feature type="region of interest" description="Disordered" evidence="1">
    <location>
        <begin position="236"/>
        <end position="288"/>
    </location>
</feature>
<evidence type="ECO:0000313" key="3">
    <source>
        <dbReference type="Proteomes" id="UP001370490"/>
    </source>
</evidence>
<feature type="compositionally biased region" description="Polar residues" evidence="1">
    <location>
        <begin position="260"/>
        <end position="288"/>
    </location>
</feature>
<dbReference type="PANTHER" id="PTHR35117:SF1">
    <property type="entry name" value="MYOSIN-M HEAVY PROTEIN"/>
    <property type="match status" value="1"/>
</dbReference>
<dbReference type="Proteomes" id="UP001370490">
    <property type="component" value="Unassembled WGS sequence"/>
</dbReference>
<feature type="region of interest" description="Disordered" evidence="1">
    <location>
        <begin position="431"/>
        <end position="455"/>
    </location>
</feature>
<dbReference type="AlphaFoldDB" id="A0AAN8WBN2"/>
<sequence length="513" mass="55189">MTKQSSKTKKAADNGNFGKGKITPVQIAFIVDRYLSDNNFHKARSTFRSEASSLISKSPIREAPKSLLSLGDMLDEYICLKEQKVMVDQEKCRLEKEKCRVQKLLQGMQDVLNVYNSSSGSAPLPMPTAVSRSMDLAPRPDQSVASPAAGCQINRTPTLSCVRNPPRRTRGSGSSTSKRKFSNAVSDAPDAKKLCIPLASIQLPTEDDCSILPGPGMLAQSSDALNGQDNVLQCPRARSPTLKSNPGESSVQKSGVAKSLFNQHSTSPLTKSNSSGPKTPPQSCSSQLDKSITPLEVSSNANSVNIRTPKKITPQNCTIISSETAVIVSPCRQKAYYMERNHCVSSPVKMKRLSKRDHVKGRLNFDGSDAPTTLVNHTSGGNSTSVSDNGEIFDMDFPNLDLFSPDFSIADLLGDFDIDCEELNCSRQQETSASFSSVSRSPNGAEGDNQGKSQILSGISSTVTGVLAEKDMMALGSDTLTSMKSITKCIRILSPAKSRRSSSLDQENLTSSG</sequence>
<protein>
    <submittedName>
        <fullName evidence="2">Uncharacterized protein</fullName>
    </submittedName>
</protein>
<feature type="region of interest" description="Disordered" evidence="1">
    <location>
        <begin position="156"/>
        <end position="186"/>
    </location>
</feature>
<dbReference type="PANTHER" id="PTHR35117">
    <property type="entry name" value="MYOSIN-M HEAVY PROTEIN"/>
    <property type="match status" value="1"/>
</dbReference>
<evidence type="ECO:0000256" key="1">
    <source>
        <dbReference type="SAM" id="MobiDB-lite"/>
    </source>
</evidence>
<feature type="compositionally biased region" description="Polar residues" evidence="1">
    <location>
        <begin position="241"/>
        <end position="253"/>
    </location>
</feature>
<keyword evidence="3" id="KW-1185">Reference proteome</keyword>
<name>A0AAN8WBN2_9MAGN</name>
<proteinExistence type="predicted"/>
<comment type="caution">
    <text evidence="2">The sequence shown here is derived from an EMBL/GenBank/DDBJ whole genome shotgun (WGS) entry which is preliminary data.</text>
</comment>